<keyword evidence="1" id="KW-0812">Transmembrane</keyword>
<organism evidence="2 3">
    <name type="scientific">Planococcus wigleyi</name>
    <dbReference type="NCBI Taxonomy" id="2762216"/>
    <lineage>
        <taxon>Bacteria</taxon>
        <taxon>Bacillati</taxon>
        <taxon>Bacillota</taxon>
        <taxon>Bacilli</taxon>
        <taxon>Bacillales</taxon>
        <taxon>Caryophanaceae</taxon>
        <taxon>Planococcus</taxon>
    </lineage>
</organism>
<comment type="caution">
    <text evidence="2">The sequence shown here is derived from an EMBL/GenBank/DDBJ whole genome shotgun (WGS) entry which is preliminary data.</text>
</comment>
<keyword evidence="1" id="KW-0472">Membrane</keyword>
<evidence type="ECO:0000313" key="3">
    <source>
        <dbReference type="Proteomes" id="UP000658980"/>
    </source>
</evidence>
<evidence type="ECO:0000313" key="2">
    <source>
        <dbReference type="EMBL" id="MBD8015024.1"/>
    </source>
</evidence>
<dbReference type="RefSeq" id="WP_191715252.1">
    <property type="nucleotide sequence ID" value="NZ_JACSPU010000003.1"/>
</dbReference>
<accession>A0ABR8WDD9</accession>
<feature type="transmembrane region" description="Helical" evidence="1">
    <location>
        <begin position="6"/>
        <end position="33"/>
    </location>
</feature>
<gene>
    <name evidence="2" type="ORF">H9630_09345</name>
</gene>
<dbReference type="Proteomes" id="UP000658980">
    <property type="component" value="Unassembled WGS sequence"/>
</dbReference>
<feature type="transmembrane region" description="Helical" evidence="1">
    <location>
        <begin position="40"/>
        <end position="58"/>
    </location>
</feature>
<name>A0ABR8WDD9_9BACL</name>
<sequence length="85" mass="9837">MAGDLLGILYFLIIGYGPFVLLILSIFFLIMGYMKYSSRLVLVSILLFIPELLALLLIELEPILYVFLLLPVIQIFLYLKIRKLE</sequence>
<proteinExistence type="predicted"/>
<evidence type="ECO:0000256" key="1">
    <source>
        <dbReference type="SAM" id="Phobius"/>
    </source>
</evidence>
<feature type="transmembrane region" description="Helical" evidence="1">
    <location>
        <begin position="64"/>
        <end position="81"/>
    </location>
</feature>
<reference evidence="2 3" key="1">
    <citation type="submission" date="2020-08" db="EMBL/GenBank/DDBJ databases">
        <title>A Genomic Blueprint of the Chicken Gut Microbiome.</title>
        <authorList>
            <person name="Gilroy R."/>
            <person name="Ravi A."/>
            <person name="Getino M."/>
            <person name="Pursley I."/>
            <person name="Horton D.L."/>
            <person name="Alikhan N.-F."/>
            <person name="Baker D."/>
            <person name="Gharbi K."/>
            <person name="Hall N."/>
            <person name="Watson M."/>
            <person name="Adriaenssens E.M."/>
            <person name="Foster-Nyarko E."/>
            <person name="Jarju S."/>
            <person name="Secka A."/>
            <person name="Antonio M."/>
            <person name="Oren A."/>
            <person name="Chaudhuri R."/>
            <person name="La Ragione R.M."/>
            <person name="Hildebrand F."/>
            <person name="Pallen M.J."/>
        </authorList>
    </citation>
    <scope>NUCLEOTIDE SEQUENCE [LARGE SCALE GENOMIC DNA]</scope>
    <source>
        <strain evidence="2 3">Sa1BUA13</strain>
    </source>
</reference>
<keyword evidence="3" id="KW-1185">Reference proteome</keyword>
<protein>
    <submittedName>
        <fullName evidence="2">Uncharacterized protein</fullName>
    </submittedName>
</protein>
<keyword evidence="1" id="KW-1133">Transmembrane helix</keyword>
<dbReference type="EMBL" id="JACSPU010000003">
    <property type="protein sequence ID" value="MBD8015024.1"/>
    <property type="molecule type" value="Genomic_DNA"/>
</dbReference>